<dbReference type="EMBL" id="CM020620">
    <property type="protein sequence ID" value="KAK1868765.1"/>
    <property type="molecule type" value="Genomic_DNA"/>
</dbReference>
<evidence type="ECO:0000313" key="2">
    <source>
        <dbReference type="Proteomes" id="UP000798662"/>
    </source>
</evidence>
<proteinExistence type="predicted"/>
<accession>A0ACC3CF90</accession>
<comment type="caution">
    <text evidence="1">The sequence shown here is derived from an EMBL/GenBank/DDBJ whole genome shotgun (WGS) entry which is preliminary data.</text>
</comment>
<sequence length="492" mass="51699">MAAFVPASAASPAALSSARRAAVCGESVTAAPAAARPLARTTPVALNRLPKFSMPGKKGEAAAKDAKGAAAKAGKKVAVQVSKAGAAAAEPAAVSVGGKRVSPVTKGDAKGIPANPKFYNPASARYHFARAAAGQSSSPFDVRVATTGVKKHANERVNDQGTFRNMNPFTAETVWTHGGMDPEQAAVATRAVYKNVLGNAHLMESERAALASSESCFTSTGNAKEFVRAVAQSDAFRTRFFEPVTPMRFVELSYKNILGRAPRSQAEYAATMAVLQQEGYKAAINSLVDSAEYDSLYGETRVPAVNFRGGHETNNEMNRLAILAGPACSSDKSLSTAAVFPAIDESSGVSASAVAAGLPDAWVGENAAREAAGLARSLPRDAFWSGAAMQSEGKAWTAKYGKYFPNYYAESNVFQDVMKVRRTVSDEEAEEAAAVLKYGTLMAKQYTGGARKVWDKAPVIELKLPKNGQGGYIRVSLDTVSAPVPSNLSQKV</sequence>
<evidence type="ECO:0000313" key="1">
    <source>
        <dbReference type="EMBL" id="KAK1868765.1"/>
    </source>
</evidence>
<dbReference type="Proteomes" id="UP000798662">
    <property type="component" value="Chromosome 3"/>
</dbReference>
<keyword evidence="2" id="KW-1185">Reference proteome</keyword>
<reference evidence="1" key="1">
    <citation type="submission" date="2019-11" db="EMBL/GenBank/DDBJ databases">
        <title>Nori genome reveals adaptations in red seaweeds to the harsh intertidal environment.</title>
        <authorList>
            <person name="Wang D."/>
            <person name="Mao Y."/>
        </authorList>
    </citation>
    <scope>NUCLEOTIDE SEQUENCE</scope>
    <source>
        <tissue evidence="1">Gametophyte</tissue>
    </source>
</reference>
<organism evidence="1 2">
    <name type="scientific">Pyropia yezoensis</name>
    <name type="common">Susabi-nori</name>
    <name type="synonym">Porphyra yezoensis</name>
    <dbReference type="NCBI Taxonomy" id="2788"/>
    <lineage>
        <taxon>Eukaryota</taxon>
        <taxon>Rhodophyta</taxon>
        <taxon>Bangiophyceae</taxon>
        <taxon>Bangiales</taxon>
        <taxon>Bangiaceae</taxon>
        <taxon>Pyropia</taxon>
    </lineage>
</organism>
<gene>
    <name evidence="1" type="ORF">I4F81_011248</name>
</gene>
<protein>
    <submittedName>
        <fullName evidence="1">Uncharacterized protein</fullName>
    </submittedName>
</protein>
<name>A0ACC3CF90_PYRYE</name>